<feature type="coiled-coil region" evidence="8">
    <location>
        <begin position="97"/>
        <end position="127"/>
    </location>
</feature>
<dbReference type="PANTHER" id="PTHR11629:SF63">
    <property type="entry name" value="V-TYPE PROTON ATPASE SUBUNIT A"/>
    <property type="match status" value="1"/>
</dbReference>
<dbReference type="Pfam" id="PF01496">
    <property type="entry name" value="V_ATPase_I"/>
    <property type="match status" value="1"/>
</dbReference>
<gene>
    <name evidence="10" type="ORF">GEAMG1_2295</name>
</gene>
<keyword evidence="8" id="KW-0175">Coiled coil</keyword>
<dbReference type="Gene3D" id="1.20.1460.20">
    <property type="match status" value="1"/>
</dbReference>
<evidence type="ECO:0000256" key="2">
    <source>
        <dbReference type="ARBA" id="ARBA00009904"/>
    </source>
</evidence>
<evidence type="ECO:0000256" key="4">
    <source>
        <dbReference type="ARBA" id="ARBA00022692"/>
    </source>
</evidence>
<feature type="transmembrane region" description="Helical" evidence="9">
    <location>
        <begin position="392"/>
        <end position="414"/>
    </location>
</feature>
<keyword evidence="7 9" id="KW-0472">Membrane</keyword>
<keyword evidence="11" id="KW-1185">Reference proteome</keyword>
<dbReference type="RefSeq" id="WP_305732907.1">
    <property type="nucleotide sequence ID" value="NZ_OW150024.1"/>
</dbReference>
<protein>
    <submittedName>
        <fullName evidence="10">V-type ATP synthase subunit I</fullName>
    </submittedName>
</protein>
<dbReference type="Gene3D" id="3.30.70.2750">
    <property type="match status" value="1"/>
</dbReference>
<evidence type="ECO:0000256" key="3">
    <source>
        <dbReference type="ARBA" id="ARBA00022448"/>
    </source>
</evidence>
<organism evidence="10 11">
    <name type="scientific">Trichlorobacter ammonificans</name>
    <dbReference type="NCBI Taxonomy" id="2916410"/>
    <lineage>
        <taxon>Bacteria</taxon>
        <taxon>Pseudomonadati</taxon>
        <taxon>Thermodesulfobacteriota</taxon>
        <taxon>Desulfuromonadia</taxon>
        <taxon>Geobacterales</taxon>
        <taxon>Geobacteraceae</taxon>
        <taxon>Trichlorobacter</taxon>
    </lineage>
</organism>
<reference evidence="10 11" key="1">
    <citation type="submission" date="2022-03" db="EMBL/GenBank/DDBJ databases">
        <authorList>
            <person name="Koch H."/>
        </authorList>
    </citation>
    <scope>NUCLEOTIDE SEQUENCE [LARGE SCALE GENOMIC DNA]</scope>
    <source>
        <strain evidence="10 11">G1</strain>
    </source>
</reference>
<dbReference type="PANTHER" id="PTHR11629">
    <property type="entry name" value="VACUOLAR PROTON ATPASES"/>
    <property type="match status" value="1"/>
</dbReference>
<evidence type="ECO:0000256" key="5">
    <source>
        <dbReference type="ARBA" id="ARBA00022989"/>
    </source>
</evidence>
<evidence type="ECO:0000313" key="11">
    <source>
        <dbReference type="Proteomes" id="UP001295463"/>
    </source>
</evidence>
<name>A0ABN8HH49_9BACT</name>
<dbReference type="InterPro" id="IPR002490">
    <property type="entry name" value="V-ATPase_116kDa_su"/>
</dbReference>
<feature type="transmembrane region" description="Helical" evidence="9">
    <location>
        <begin position="562"/>
        <end position="583"/>
    </location>
</feature>
<feature type="transmembrane region" description="Helical" evidence="9">
    <location>
        <begin position="351"/>
        <end position="380"/>
    </location>
</feature>
<evidence type="ECO:0000256" key="9">
    <source>
        <dbReference type="SAM" id="Phobius"/>
    </source>
</evidence>
<accession>A0ABN8HH49</accession>
<feature type="transmembrane region" description="Helical" evidence="9">
    <location>
        <begin position="535"/>
        <end position="556"/>
    </location>
</feature>
<proteinExistence type="inferred from homology"/>
<feature type="transmembrane region" description="Helical" evidence="9">
    <location>
        <begin position="501"/>
        <end position="523"/>
    </location>
</feature>
<evidence type="ECO:0000256" key="6">
    <source>
        <dbReference type="ARBA" id="ARBA00023065"/>
    </source>
</evidence>
<keyword evidence="3" id="KW-0813">Transport</keyword>
<sequence>MIVSMSRLEVAGPRELLLEVLELIREQGIFQIEEEETGVSAADERVVAERLFLENLRRRTGEIIALLPSPDVTASRLDPLTVLDTIAVTVTQHLDFCRNLEERRQTLRREEEELARYEHLLTAIDRLISDRQDHDGLEFIGITLRDPSWVERLREALTLLVDGEYTLTTTRAGDGTLIGLIAAPPSRSAVIRKALNNEQLPELPLPESVGHLPLPQRIARLQERLAELRGLLAAVDGEREQFARRWLAFYRRIDHWLAQRLALLAATGSVRRTGMCFVIHGWALSERSEALATALNSRFGGRVVLERRDILEHDLDKVPVALRNPPYIRPFELFTRLLPLPRYSSWDPTPFIAVFFPLFFGMMLGDAGHGLVLLLAALWLRRRRPTGAVGDGARILLVSSSYAILFGMLFGEFFGEAGGRLLHLTPLLPERSTAVLPMLVFSLALGGCHMLLGMLLGVISALRHHQRSEAVARVAGISLIACLAMLAVSRLYPSPWLLSRPILLLIGLLLPLLVLSGGLLAPLEMVKTIGNIVSYARIMAIGLSSALLANAANHLAGLSGNLVLGALAAIALHGVAILLGLFAPAIHGLRLHFVEFLGTFVEPGGRRFEPLRKE</sequence>
<evidence type="ECO:0000256" key="7">
    <source>
        <dbReference type="ARBA" id="ARBA00023136"/>
    </source>
</evidence>
<dbReference type="Gene3D" id="3.30.70.2170">
    <property type="match status" value="1"/>
</dbReference>
<dbReference type="EMBL" id="OW150024">
    <property type="protein sequence ID" value="CAH2032131.1"/>
    <property type="molecule type" value="Genomic_DNA"/>
</dbReference>
<keyword evidence="6" id="KW-0406">Ion transport</keyword>
<evidence type="ECO:0000313" key="10">
    <source>
        <dbReference type="EMBL" id="CAH2032131.1"/>
    </source>
</evidence>
<evidence type="ECO:0000256" key="1">
    <source>
        <dbReference type="ARBA" id="ARBA00004141"/>
    </source>
</evidence>
<comment type="similarity">
    <text evidence="2">Belongs to the V-ATPase 116 kDa subunit family.</text>
</comment>
<comment type="subcellular location">
    <subcellularLocation>
        <location evidence="1">Membrane</location>
        <topology evidence="1">Multi-pass membrane protein</topology>
    </subcellularLocation>
</comment>
<feature type="transmembrane region" description="Helical" evidence="9">
    <location>
        <begin position="470"/>
        <end position="489"/>
    </location>
</feature>
<keyword evidence="4 9" id="KW-0812">Transmembrane</keyword>
<evidence type="ECO:0000256" key="8">
    <source>
        <dbReference type="SAM" id="Coils"/>
    </source>
</evidence>
<dbReference type="Proteomes" id="UP001295463">
    <property type="component" value="Chromosome"/>
</dbReference>
<keyword evidence="5 9" id="KW-1133">Transmembrane helix</keyword>
<feature type="transmembrane region" description="Helical" evidence="9">
    <location>
        <begin position="434"/>
        <end position="458"/>
    </location>
</feature>